<dbReference type="Proteomes" id="UP001208649">
    <property type="component" value="Unassembled WGS sequence"/>
</dbReference>
<dbReference type="RefSeq" id="WP_263002396.1">
    <property type="nucleotide sequence ID" value="NZ_JAOTEM010000001.1"/>
</dbReference>
<protein>
    <submittedName>
        <fullName evidence="2">Prevent-host-death protein</fullName>
    </submittedName>
</protein>
<dbReference type="EMBL" id="JAOTEM010000001">
    <property type="protein sequence ID" value="MCU7616977.1"/>
    <property type="molecule type" value="Genomic_DNA"/>
</dbReference>
<keyword evidence="3" id="KW-1185">Reference proteome</keyword>
<evidence type="ECO:0000313" key="2">
    <source>
        <dbReference type="EMBL" id="MCU7616977.1"/>
    </source>
</evidence>
<feature type="region of interest" description="Disordered" evidence="1">
    <location>
        <begin position="1"/>
        <end position="89"/>
    </location>
</feature>
<comment type="caution">
    <text evidence="2">The sequence shown here is derived from an EMBL/GenBank/DDBJ whole genome shotgun (WGS) entry which is preliminary data.</text>
</comment>
<feature type="compositionally biased region" description="Basic and acidic residues" evidence="1">
    <location>
        <begin position="75"/>
        <end position="89"/>
    </location>
</feature>
<evidence type="ECO:0000313" key="3">
    <source>
        <dbReference type="Proteomes" id="UP001208649"/>
    </source>
</evidence>
<gene>
    <name evidence="2" type="ORF">NZ698_07190</name>
</gene>
<evidence type="ECO:0000256" key="1">
    <source>
        <dbReference type="SAM" id="MobiDB-lite"/>
    </source>
</evidence>
<proteinExistence type="predicted"/>
<feature type="compositionally biased region" description="Basic and acidic residues" evidence="1">
    <location>
        <begin position="1"/>
        <end position="19"/>
    </location>
</feature>
<accession>A0ABT2W437</accession>
<feature type="compositionally biased region" description="Polar residues" evidence="1">
    <location>
        <begin position="20"/>
        <end position="34"/>
    </location>
</feature>
<reference evidence="3" key="1">
    <citation type="submission" date="2023-07" db="EMBL/GenBank/DDBJ databases">
        <title>Chryseobacterium sp. strain PBS4-4 Genome sequencing and assembly.</title>
        <authorList>
            <person name="Jung Y."/>
        </authorList>
    </citation>
    <scope>NUCLEOTIDE SEQUENCE [LARGE SCALE GENOMIC DNA]</scope>
    <source>
        <strain evidence="3">PBS4-4</strain>
    </source>
</reference>
<sequence length="89" mass="10410">MDTNRFKSSHDFSNIEKNLHNNPGYSVESFSQQAKDYINDMRSQNQEATKQGFLSHAQKSAHEVWEEIQQMASEAWEKNKDQSDSEKEK</sequence>
<name>A0ABT2W437_9FLAO</name>
<organism evidence="2 3">
    <name type="scientific">Chryseobacterium edaphi</name>
    <dbReference type="NCBI Taxonomy" id="2976532"/>
    <lineage>
        <taxon>Bacteria</taxon>
        <taxon>Pseudomonadati</taxon>
        <taxon>Bacteroidota</taxon>
        <taxon>Flavobacteriia</taxon>
        <taxon>Flavobacteriales</taxon>
        <taxon>Weeksellaceae</taxon>
        <taxon>Chryseobacterium group</taxon>
        <taxon>Chryseobacterium</taxon>
    </lineage>
</organism>